<reference evidence="3 4" key="1">
    <citation type="journal article" date="2023" name="Microbiol. Spectr.">
        <title>Symbiosis of Carpenter Bees with Uncharacterized Lactic Acid Bacteria Showing NAD Auxotrophy.</title>
        <authorList>
            <person name="Kawasaki S."/>
            <person name="Ozawa K."/>
            <person name="Mori T."/>
            <person name="Yamamoto A."/>
            <person name="Ito M."/>
            <person name="Ohkuma M."/>
            <person name="Sakamoto M."/>
            <person name="Matsutani M."/>
        </authorList>
    </citation>
    <scope>NUCLEOTIDE SEQUENCE [LARGE SCALE GENOMIC DNA]</scope>
    <source>
        <strain evidence="3 4">Kim37-2</strain>
    </source>
</reference>
<dbReference type="InterPro" id="IPR027417">
    <property type="entry name" value="P-loop_NTPase"/>
</dbReference>
<keyword evidence="4" id="KW-1185">Reference proteome</keyword>
<keyword evidence="3" id="KW-0547">Nucleotide-binding</keyword>
<dbReference type="SMART" id="SM00382">
    <property type="entry name" value="AAA"/>
    <property type="match status" value="1"/>
</dbReference>
<evidence type="ECO:0000313" key="3">
    <source>
        <dbReference type="EMBL" id="BDR52641.1"/>
    </source>
</evidence>
<name>A0ABN6SCW0_9BIFI</name>
<organism evidence="3 4">
    <name type="scientific">Bombiscardovia nodaiensis</name>
    <dbReference type="NCBI Taxonomy" id="2932181"/>
    <lineage>
        <taxon>Bacteria</taxon>
        <taxon>Bacillati</taxon>
        <taxon>Actinomycetota</taxon>
        <taxon>Actinomycetes</taxon>
        <taxon>Bifidobacteriales</taxon>
        <taxon>Bifidobacteriaceae</taxon>
        <taxon>Bombiscardovia</taxon>
    </lineage>
</organism>
<dbReference type="SUPFAM" id="SSF52540">
    <property type="entry name" value="P-loop containing nucleoside triphosphate hydrolases"/>
    <property type="match status" value="2"/>
</dbReference>
<dbReference type="GO" id="GO:0004386">
    <property type="term" value="F:helicase activity"/>
    <property type="evidence" value="ECO:0007669"/>
    <property type="project" value="UniProtKB-KW"/>
</dbReference>
<evidence type="ECO:0000259" key="2">
    <source>
        <dbReference type="SMART" id="SM00382"/>
    </source>
</evidence>
<keyword evidence="3" id="KW-0378">Hydrolase</keyword>
<dbReference type="Pfam" id="PF21530">
    <property type="entry name" value="Pif1_2B_dom"/>
    <property type="match status" value="1"/>
</dbReference>
<dbReference type="PANTHER" id="PTHR47642">
    <property type="entry name" value="ATP-DEPENDENT DNA HELICASE"/>
    <property type="match status" value="1"/>
</dbReference>
<gene>
    <name evidence="3" type="ORF">KIM372_05480</name>
</gene>
<dbReference type="Gene3D" id="3.40.50.300">
    <property type="entry name" value="P-loop containing nucleotide triphosphate hydrolases"/>
    <property type="match status" value="2"/>
</dbReference>
<dbReference type="CDD" id="cd18037">
    <property type="entry name" value="DEXSc_Pif1_like"/>
    <property type="match status" value="1"/>
</dbReference>
<dbReference type="PANTHER" id="PTHR47642:SF7">
    <property type="entry name" value="ATP-DEPENDENT DNA HELICASE PIF1"/>
    <property type="match status" value="1"/>
</dbReference>
<evidence type="ECO:0000256" key="1">
    <source>
        <dbReference type="SAM" id="MobiDB-lite"/>
    </source>
</evidence>
<evidence type="ECO:0000313" key="4">
    <source>
        <dbReference type="Proteomes" id="UP001321766"/>
    </source>
</evidence>
<dbReference type="InterPro" id="IPR049163">
    <property type="entry name" value="Pif1-like_2B_dom"/>
</dbReference>
<accession>A0ABN6SCW0</accession>
<dbReference type="EMBL" id="AP026798">
    <property type="protein sequence ID" value="BDR52641.1"/>
    <property type="molecule type" value="Genomic_DNA"/>
</dbReference>
<keyword evidence="3" id="KW-0347">Helicase</keyword>
<proteinExistence type="predicted"/>
<dbReference type="Pfam" id="PF05970">
    <property type="entry name" value="PIF1"/>
    <property type="match status" value="1"/>
</dbReference>
<feature type="domain" description="AAA+ ATPase" evidence="2">
    <location>
        <begin position="12"/>
        <end position="165"/>
    </location>
</feature>
<sequence length="468" mass="50974">MQQSEALTILNAGANVFLTGAPGAGKTYVLNEFIAGARQRGAKVAVTASTGIAATHINGQTIHSWSGVGISTVMTDNLIKRIKTRRRRQISAADILVIDEVSMMHAWLFDMVDQACRAVRHSPEPFGGIQVVLSGDFFQLPPVSRSGRNNDLIAASPEFQESRARYAEAGKDPEGFITESLVWEELDPVVCYLTEQHRQDDGQLLTVLTDIREGAVTQEDHDVLAGRIGSQPQPGQIAVHLFPVNKQADTLNDLRLSQIGEEAHEYVATQAGDPQLVDRLKKNMLAPEKLELKTGAAVMALRNDQDHQYVNGSIGTVQGFVPQTKGGWPIVAFENGNIVTMKPAAWEMMDGEAVLAAVNQVPLRCAWAITIHKSQGMTLDRAVMDLRRTFAPGMGYVALSRVEALDGLYLDGINEHAFLVSPDAVILDSQLRANSQAACSRLSDEGPDSFTKQSVGQTEDEFDQDVLF</sequence>
<dbReference type="CDD" id="cd18809">
    <property type="entry name" value="SF1_C_RecD"/>
    <property type="match status" value="1"/>
</dbReference>
<protein>
    <submittedName>
        <fullName evidence="3">Helicase</fullName>
    </submittedName>
</protein>
<dbReference type="Gene3D" id="2.30.30.940">
    <property type="match status" value="1"/>
</dbReference>
<feature type="region of interest" description="Disordered" evidence="1">
    <location>
        <begin position="442"/>
        <end position="464"/>
    </location>
</feature>
<dbReference type="InterPro" id="IPR051055">
    <property type="entry name" value="PIF1_helicase"/>
</dbReference>
<keyword evidence="3" id="KW-0067">ATP-binding</keyword>
<dbReference type="InterPro" id="IPR003593">
    <property type="entry name" value="AAA+_ATPase"/>
</dbReference>
<dbReference type="InterPro" id="IPR010285">
    <property type="entry name" value="DNA_helicase_pif1-like_DEAD"/>
</dbReference>
<dbReference type="Proteomes" id="UP001321766">
    <property type="component" value="Chromosome"/>
</dbReference>